<reference evidence="3 4" key="1">
    <citation type="submission" date="2024-03" db="EMBL/GenBank/DDBJ databases">
        <authorList>
            <person name="Cao K."/>
        </authorList>
    </citation>
    <scope>NUCLEOTIDE SEQUENCE [LARGE SCALE GENOMIC DNA]</scope>
    <source>
        <strain evidence="3 4">MCCC 1K00696</strain>
    </source>
</reference>
<organism evidence="3 4">
    <name type="scientific">Polaribacter marinaquae</name>
    <dbReference type="NCBI Taxonomy" id="1642819"/>
    <lineage>
        <taxon>Bacteria</taxon>
        <taxon>Pseudomonadati</taxon>
        <taxon>Bacteroidota</taxon>
        <taxon>Flavobacteriia</taxon>
        <taxon>Flavobacteriales</taxon>
        <taxon>Flavobacteriaceae</taxon>
    </lineage>
</organism>
<accession>A0ABZ2TVI5</accession>
<feature type="transmembrane region" description="Helical" evidence="1">
    <location>
        <begin position="64"/>
        <end position="88"/>
    </location>
</feature>
<gene>
    <name evidence="3" type="ORF">WG950_01195</name>
</gene>
<dbReference type="Proteomes" id="UP001491088">
    <property type="component" value="Chromosome"/>
</dbReference>
<feature type="transmembrane region" description="Helical" evidence="1">
    <location>
        <begin position="21"/>
        <end position="44"/>
    </location>
</feature>
<keyword evidence="4" id="KW-1185">Reference proteome</keyword>
<dbReference type="EMBL" id="CP150496">
    <property type="protein sequence ID" value="WYW55879.1"/>
    <property type="molecule type" value="Genomic_DNA"/>
</dbReference>
<keyword evidence="1" id="KW-0472">Membrane</keyword>
<proteinExistence type="predicted"/>
<dbReference type="Pfam" id="PF13239">
    <property type="entry name" value="2TM"/>
    <property type="match status" value="1"/>
</dbReference>
<evidence type="ECO:0000313" key="3">
    <source>
        <dbReference type="EMBL" id="WYW55879.1"/>
    </source>
</evidence>
<evidence type="ECO:0000313" key="4">
    <source>
        <dbReference type="Proteomes" id="UP001491088"/>
    </source>
</evidence>
<dbReference type="RefSeq" id="WP_340933591.1">
    <property type="nucleotide sequence ID" value="NZ_CP150496.1"/>
</dbReference>
<keyword evidence="1" id="KW-1133">Transmembrane helix</keyword>
<protein>
    <submittedName>
        <fullName evidence="3">2TM domain-containing protein</fullName>
    </submittedName>
</protein>
<name>A0ABZ2TVI5_9FLAO</name>
<dbReference type="InterPro" id="IPR025698">
    <property type="entry name" value="2TM_dom"/>
</dbReference>
<feature type="domain" description="2TM" evidence="2">
    <location>
        <begin position="11"/>
        <end position="102"/>
    </location>
</feature>
<evidence type="ECO:0000259" key="2">
    <source>
        <dbReference type="Pfam" id="PF13239"/>
    </source>
</evidence>
<keyword evidence="1" id="KW-0812">Transmembrane</keyword>
<sequence>MKNADEYKYAKARKKVENIKKFYKHVVTYLIVNLFLTFVWKFSFKIFGNFILSNQYDSDGFKHIPFWLIWGIFLIFDAFRTYDVITIFGKDWEERKMKEFMK</sequence>
<evidence type="ECO:0000256" key="1">
    <source>
        <dbReference type="SAM" id="Phobius"/>
    </source>
</evidence>